<organism evidence="1 2">
    <name type="scientific">Solanum commersonii</name>
    <name type="common">Commerson's wild potato</name>
    <name type="synonym">Commerson's nightshade</name>
    <dbReference type="NCBI Taxonomy" id="4109"/>
    <lineage>
        <taxon>Eukaryota</taxon>
        <taxon>Viridiplantae</taxon>
        <taxon>Streptophyta</taxon>
        <taxon>Embryophyta</taxon>
        <taxon>Tracheophyta</taxon>
        <taxon>Spermatophyta</taxon>
        <taxon>Magnoliopsida</taxon>
        <taxon>eudicotyledons</taxon>
        <taxon>Gunneridae</taxon>
        <taxon>Pentapetalae</taxon>
        <taxon>asterids</taxon>
        <taxon>lamiids</taxon>
        <taxon>Solanales</taxon>
        <taxon>Solanaceae</taxon>
        <taxon>Solanoideae</taxon>
        <taxon>Solaneae</taxon>
        <taxon>Solanum</taxon>
    </lineage>
</organism>
<dbReference type="EMBL" id="JACXVP010000001">
    <property type="protein sequence ID" value="KAG5631977.1"/>
    <property type="molecule type" value="Genomic_DNA"/>
</dbReference>
<comment type="caution">
    <text evidence="1">The sequence shown here is derived from an EMBL/GenBank/DDBJ whole genome shotgun (WGS) entry which is preliminary data.</text>
</comment>
<evidence type="ECO:0000313" key="1">
    <source>
        <dbReference type="EMBL" id="KAG5631977.1"/>
    </source>
</evidence>
<name>A0A9J6B5M2_SOLCO</name>
<gene>
    <name evidence="1" type="ORF">H5410_003694</name>
</gene>
<sequence length="93" mass="10765">MSTKFYEKRNDIDGKNLKEHADDALIDPLKCMSFFQGKNDITLSYFDSTLFHTRFDVLLWNYAKKMIDDGTISESEVTGKIMSKFGEPSITKR</sequence>
<dbReference type="Proteomes" id="UP000824120">
    <property type="component" value="Chromosome 1"/>
</dbReference>
<dbReference type="AlphaFoldDB" id="A0A9J6B5M2"/>
<accession>A0A9J6B5M2</accession>
<dbReference type="OrthoDB" id="1304502at2759"/>
<evidence type="ECO:0000313" key="2">
    <source>
        <dbReference type="Proteomes" id="UP000824120"/>
    </source>
</evidence>
<reference evidence="1 2" key="1">
    <citation type="submission" date="2020-09" db="EMBL/GenBank/DDBJ databases">
        <title>De no assembly of potato wild relative species, Solanum commersonii.</title>
        <authorList>
            <person name="Cho K."/>
        </authorList>
    </citation>
    <scope>NUCLEOTIDE SEQUENCE [LARGE SCALE GENOMIC DNA]</scope>
    <source>
        <strain evidence="1">LZ3.2</strain>
        <tissue evidence="1">Leaf</tissue>
    </source>
</reference>
<keyword evidence="2" id="KW-1185">Reference proteome</keyword>
<protein>
    <submittedName>
        <fullName evidence="1">Uncharacterized protein</fullName>
    </submittedName>
</protein>
<proteinExistence type="predicted"/>